<accession>A0A9X3LUK4</accession>
<keyword evidence="4" id="KW-1185">Reference proteome</keyword>
<dbReference type="InterPro" id="IPR027939">
    <property type="entry name" value="NMT1/THI5"/>
</dbReference>
<comment type="caution">
    <text evidence="3">The sequence shown here is derived from an EMBL/GenBank/DDBJ whole genome shotgun (WGS) entry which is preliminary data.</text>
</comment>
<dbReference type="PANTHER" id="PTHR31528">
    <property type="entry name" value="4-AMINO-5-HYDROXYMETHYL-2-METHYLPYRIMIDINE PHOSPHATE SYNTHASE THI11-RELATED"/>
    <property type="match status" value="1"/>
</dbReference>
<dbReference type="Proteomes" id="UP001146468">
    <property type="component" value="Unassembled WGS sequence"/>
</dbReference>
<dbReference type="SUPFAM" id="SSF53850">
    <property type="entry name" value="Periplasmic binding protein-like II"/>
    <property type="match status" value="1"/>
</dbReference>
<dbReference type="Pfam" id="PF09084">
    <property type="entry name" value="NMT1"/>
    <property type="match status" value="1"/>
</dbReference>
<dbReference type="PANTHER" id="PTHR31528:SF3">
    <property type="entry name" value="THIAMINE BIOSYNTHESIS PROTEIN HI_0357-RELATED"/>
    <property type="match status" value="1"/>
</dbReference>
<dbReference type="GO" id="GO:0009228">
    <property type="term" value="P:thiamine biosynthetic process"/>
    <property type="evidence" value="ECO:0007669"/>
    <property type="project" value="InterPro"/>
</dbReference>
<reference evidence="3" key="1">
    <citation type="submission" date="2022-02" db="EMBL/GenBank/DDBJ databases">
        <title>Corynebacterium sp. from urogenital microbiome.</title>
        <authorList>
            <person name="Cappelli E.A."/>
            <person name="Ribeiro T.G."/>
            <person name="Peixe L."/>
        </authorList>
    </citation>
    <scope>NUCLEOTIDE SEQUENCE</scope>
    <source>
        <strain evidence="3">C8Ua_172</strain>
    </source>
</reference>
<evidence type="ECO:0000256" key="1">
    <source>
        <dbReference type="SAM" id="SignalP"/>
    </source>
</evidence>
<dbReference type="EMBL" id="JAKMUS010000010">
    <property type="protein sequence ID" value="MCZ9294317.1"/>
    <property type="molecule type" value="Genomic_DNA"/>
</dbReference>
<organism evidence="3 4">
    <name type="scientific">Corynebacterium meitnerae</name>
    <dbReference type="NCBI Taxonomy" id="2913498"/>
    <lineage>
        <taxon>Bacteria</taxon>
        <taxon>Bacillati</taxon>
        <taxon>Actinomycetota</taxon>
        <taxon>Actinomycetes</taxon>
        <taxon>Mycobacteriales</taxon>
        <taxon>Corynebacteriaceae</taxon>
        <taxon>Corynebacterium</taxon>
    </lineage>
</organism>
<evidence type="ECO:0000313" key="3">
    <source>
        <dbReference type="EMBL" id="MCZ9294317.1"/>
    </source>
</evidence>
<proteinExistence type="predicted"/>
<dbReference type="Gene3D" id="3.40.190.10">
    <property type="entry name" value="Periplasmic binding protein-like II"/>
    <property type="match status" value="2"/>
</dbReference>
<dbReference type="RefSeq" id="WP_269965738.1">
    <property type="nucleotide sequence ID" value="NZ_JAKMUS010000010.1"/>
</dbReference>
<evidence type="ECO:0000259" key="2">
    <source>
        <dbReference type="Pfam" id="PF09084"/>
    </source>
</evidence>
<gene>
    <name evidence="3" type="ORF">L8U60_07455</name>
</gene>
<feature type="signal peptide" evidence="1">
    <location>
        <begin position="1"/>
        <end position="24"/>
    </location>
</feature>
<feature type="chain" id="PRO_5040944251" evidence="1">
    <location>
        <begin position="25"/>
        <end position="345"/>
    </location>
</feature>
<name>A0A9X3LUK4_9CORY</name>
<sequence length="345" mass="37701">MSFFKRITATIAAVGATMMLAACAADGSGSGEGSDNQNGKVRIALDWTPNTNHTGLYVALNKGYFAEAGLDVEVLPYNDSNPDLMVDAGQAEFGVSFQDTATIAKAAGADLRSVLAVEQTWATEVSVLADREEIKSPKDLDGLTFGGFANSAEEATMRGVVQAAGGKGEFDTVVLGTSAYEALYSGDVDFTVPYVAWEGIEAEDRGVHLKNFKYTDYGFPDAYQVVIVGNETWMDKNPEQAKSFVQALQRGYEDAIEDPDAAAEILQKENSDLLEDLDFLQRSQRMLVEGFMLDENGKFGGQTETHWAELGRFLQEQGLLKDETGKELTEEPDWNTYFTNEYITQ</sequence>
<dbReference type="AlphaFoldDB" id="A0A9X3LUK4"/>
<protein>
    <submittedName>
        <fullName evidence="3">ABC transporter substrate-binding protein</fullName>
    </submittedName>
</protein>
<feature type="domain" description="SsuA/THI5-like" evidence="2">
    <location>
        <begin position="50"/>
        <end position="262"/>
    </location>
</feature>
<evidence type="ECO:0000313" key="4">
    <source>
        <dbReference type="Proteomes" id="UP001146468"/>
    </source>
</evidence>
<keyword evidence="1" id="KW-0732">Signal</keyword>
<dbReference type="PROSITE" id="PS51257">
    <property type="entry name" value="PROKAR_LIPOPROTEIN"/>
    <property type="match status" value="1"/>
</dbReference>
<dbReference type="InterPro" id="IPR015168">
    <property type="entry name" value="SsuA/THI5"/>
</dbReference>